<reference evidence="5" key="2">
    <citation type="submission" date="2020-09" db="EMBL/GenBank/DDBJ databases">
        <authorList>
            <person name="Sun Q."/>
            <person name="Sedlacek I."/>
        </authorList>
    </citation>
    <scope>NUCLEOTIDE SEQUENCE</scope>
    <source>
        <strain evidence="5">CCM 7897</strain>
    </source>
</reference>
<name>A0A917C491_9HYPH</name>
<dbReference type="Proteomes" id="UP000606044">
    <property type="component" value="Unassembled WGS sequence"/>
</dbReference>
<evidence type="ECO:0000259" key="4">
    <source>
        <dbReference type="PROSITE" id="PS50930"/>
    </source>
</evidence>
<evidence type="ECO:0000313" key="5">
    <source>
        <dbReference type="EMBL" id="GGF69213.1"/>
    </source>
</evidence>
<dbReference type="GO" id="GO:0006355">
    <property type="term" value="P:regulation of DNA-templated transcription"/>
    <property type="evidence" value="ECO:0007669"/>
    <property type="project" value="TreeGrafter"/>
</dbReference>
<dbReference type="PANTHER" id="PTHR48111">
    <property type="entry name" value="REGULATOR OF RPOS"/>
    <property type="match status" value="1"/>
</dbReference>
<dbReference type="RefSeq" id="WP_188580166.1">
    <property type="nucleotide sequence ID" value="NZ_BMCT01000004.1"/>
</dbReference>
<keyword evidence="2" id="KW-0597">Phosphoprotein</keyword>
<comment type="caution">
    <text evidence="5">The sequence shown here is derived from an EMBL/GenBank/DDBJ whole genome shotgun (WGS) entry which is preliminary data.</text>
</comment>
<evidence type="ECO:0000256" key="2">
    <source>
        <dbReference type="PROSITE-ProRule" id="PRU00169"/>
    </source>
</evidence>
<dbReference type="GO" id="GO:0000156">
    <property type="term" value="F:phosphorelay response regulator activity"/>
    <property type="evidence" value="ECO:0007669"/>
    <property type="project" value="TreeGrafter"/>
</dbReference>
<dbReference type="Pfam" id="PF00072">
    <property type="entry name" value="Response_reg"/>
    <property type="match status" value="1"/>
</dbReference>
<feature type="modified residue" description="4-aspartylphosphate" evidence="2">
    <location>
        <position position="54"/>
    </location>
</feature>
<dbReference type="SUPFAM" id="SSF52172">
    <property type="entry name" value="CheY-like"/>
    <property type="match status" value="1"/>
</dbReference>
<accession>A0A917C491</accession>
<dbReference type="GO" id="GO:0032993">
    <property type="term" value="C:protein-DNA complex"/>
    <property type="evidence" value="ECO:0007669"/>
    <property type="project" value="TreeGrafter"/>
</dbReference>
<dbReference type="EMBL" id="BMCT01000004">
    <property type="protein sequence ID" value="GGF69213.1"/>
    <property type="molecule type" value="Genomic_DNA"/>
</dbReference>
<organism evidence="5 6">
    <name type="scientific">Azorhizobium oxalatiphilum</name>
    <dbReference type="NCBI Taxonomy" id="980631"/>
    <lineage>
        <taxon>Bacteria</taxon>
        <taxon>Pseudomonadati</taxon>
        <taxon>Pseudomonadota</taxon>
        <taxon>Alphaproteobacteria</taxon>
        <taxon>Hyphomicrobiales</taxon>
        <taxon>Xanthobacteraceae</taxon>
        <taxon>Azorhizobium</taxon>
    </lineage>
</organism>
<dbReference type="SMART" id="SM00850">
    <property type="entry name" value="LytTR"/>
    <property type="match status" value="1"/>
</dbReference>
<dbReference type="Gene3D" id="2.40.50.1020">
    <property type="entry name" value="LytTr DNA-binding domain"/>
    <property type="match status" value="1"/>
</dbReference>
<dbReference type="Gene3D" id="3.40.50.2300">
    <property type="match status" value="1"/>
</dbReference>
<keyword evidence="1 5" id="KW-0238">DNA-binding</keyword>
<dbReference type="InterPro" id="IPR011006">
    <property type="entry name" value="CheY-like_superfamily"/>
</dbReference>
<proteinExistence type="predicted"/>
<dbReference type="Pfam" id="PF04397">
    <property type="entry name" value="LytTR"/>
    <property type="match status" value="1"/>
</dbReference>
<dbReference type="PANTHER" id="PTHR48111:SF69">
    <property type="entry name" value="RESPONSE REGULATOR RECEIVER"/>
    <property type="match status" value="1"/>
</dbReference>
<dbReference type="PROSITE" id="PS50110">
    <property type="entry name" value="RESPONSE_REGULATORY"/>
    <property type="match status" value="1"/>
</dbReference>
<feature type="domain" description="HTH LytTR-type" evidence="4">
    <location>
        <begin position="131"/>
        <end position="237"/>
    </location>
</feature>
<dbReference type="PROSITE" id="PS50930">
    <property type="entry name" value="HTH_LYTTR"/>
    <property type="match status" value="1"/>
</dbReference>
<reference evidence="5" key="1">
    <citation type="journal article" date="2014" name="Int. J. Syst. Evol. Microbiol.">
        <title>Complete genome sequence of Corynebacterium casei LMG S-19264T (=DSM 44701T), isolated from a smear-ripened cheese.</title>
        <authorList>
            <consortium name="US DOE Joint Genome Institute (JGI-PGF)"/>
            <person name="Walter F."/>
            <person name="Albersmeier A."/>
            <person name="Kalinowski J."/>
            <person name="Ruckert C."/>
        </authorList>
    </citation>
    <scope>NUCLEOTIDE SEQUENCE</scope>
    <source>
        <strain evidence="5">CCM 7897</strain>
    </source>
</reference>
<evidence type="ECO:0000259" key="3">
    <source>
        <dbReference type="PROSITE" id="PS50110"/>
    </source>
</evidence>
<dbReference type="InterPro" id="IPR001789">
    <property type="entry name" value="Sig_transdc_resp-reg_receiver"/>
</dbReference>
<protein>
    <submittedName>
        <fullName evidence="5">DNA-binding response regulator</fullName>
    </submittedName>
</protein>
<evidence type="ECO:0000256" key="1">
    <source>
        <dbReference type="ARBA" id="ARBA00023125"/>
    </source>
</evidence>
<sequence length="242" mass="26346">MLRVVIVDDEPLAVRAMRRLLLPHGDVVVVGSADTPRSATELLKAEKPDAVFLDVDLGSATGFDLLDGLDPAPHVVFVTAHANYAVDAFAAEAVDYLLKPVTPERLAEALARLHRLKAQAAPQAPAEREMLELRTPSRTVLAAPEDIAALVAEGDFSRVILAGQPALLIWRTLSHFEGILPSPPFLRLSRSLILNRARLRAFDTPSRDRSRVTLEGIAEPLTLGRVATTRLREALAKDAERP</sequence>
<dbReference type="GO" id="GO:0000976">
    <property type="term" value="F:transcription cis-regulatory region binding"/>
    <property type="evidence" value="ECO:0007669"/>
    <property type="project" value="TreeGrafter"/>
</dbReference>
<feature type="domain" description="Response regulatory" evidence="3">
    <location>
        <begin position="3"/>
        <end position="114"/>
    </location>
</feature>
<dbReference type="SMART" id="SM00448">
    <property type="entry name" value="REC"/>
    <property type="match status" value="1"/>
</dbReference>
<dbReference type="GO" id="GO:0005829">
    <property type="term" value="C:cytosol"/>
    <property type="evidence" value="ECO:0007669"/>
    <property type="project" value="TreeGrafter"/>
</dbReference>
<dbReference type="AlphaFoldDB" id="A0A917C491"/>
<dbReference type="InterPro" id="IPR039420">
    <property type="entry name" value="WalR-like"/>
</dbReference>
<dbReference type="InterPro" id="IPR007492">
    <property type="entry name" value="LytTR_DNA-bd_dom"/>
</dbReference>
<keyword evidence="6" id="KW-1185">Reference proteome</keyword>
<evidence type="ECO:0000313" key="6">
    <source>
        <dbReference type="Proteomes" id="UP000606044"/>
    </source>
</evidence>
<gene>
    <name evidence="5" type="ORF">GCM10007301_31130</name>
</gene>